<protein>
    <submittedName>
        <fullName evidence="1">Uncharacterized protein</fullName>
    </submittedName>
</protein>
<comment type="caution">
    <text evidence="1">The sequence shown here is derived from an EMBL/GenBank/DDBJ whole genome shotgun (WGS) entry which is preliminary data.</text>
</comment>
<evidence type="ECO:0000313" key="2">
    <source>
        <dbReference type="Proteomes" id="UP000229247"/>
    </source>
</evidence>
<reference evidence="2" key="1">
    <citation type="submission" date="2017-09" db="EMBL/GenBank/DDBJ databases">
        <title>Depth-based differentiation of microbial function through sediment-hosted aquifers and enrichment of novel symbionts in the deep terrestrial subsurface.</title>
        <authorList>
            <person name="Probst A.J."/>
            <person name="Ladd B."/>
            <person name="Jarett J.K."/>
            <person name="Geller-Mcgrath D.E."/>
            <person name="Sieber C.M.K."/>
            <person name="Emerson J.B."/>
            <person name="Anantharaman K."/>
            <person name="Thomas B.C."/>
            <person name="Malmstrom R."/>
            <person name="Stieglmeier M."/>
            <person name="Klingl A."/>
            <person name="Woyke T."/>
            <person name="Ryan C.M."/>
            <person name="Banfield J.F."/>
        </authorList>
    </citation>
    <scope>NUCLEOTIDE SEQUENCE [LARGE SCALE GENOMIC DNA]</scope>
</reference>
<accession>A0A2M7D6I6</accession>
<dbReference type="Proteomes" id="UP000229247">
    <property type="component" value="Unassembled WGS sequence"/>
</dbReference>
<organism evidence="1 2">
    <name type="scientific">Candidatus Portnoybacteria bacterium CG02_land_8_20_14_3_00_45_8</name>
    <dbReference type="NCBI Taxonomy" id="1974807"/>
    <lineage>
        <taxon>Bacteria</taxon>
        <taxon>Candidatus Portnoyibacteriota</taxon>
    </lineage>
</organism>
<evidence type="ECO:0000313" key="1">
    <source>
        <dbReference type="EMBL" id="PIV38623.1"/>
    </source>
</evidence>
<dbReference type="AlphaFoldDB" id="A0A2M7D6I6"/>
<proteinExistence type="predicted"/>
<dbReference type="EMBL" id="PEUE01000028">
    <property type="protein sequence ID" value="PIV38623.1"/>
    <property type="molecule type" value="Genomic_DNA"/>
</dbReference>
<gene>
    <name evidence="1" type="ORF">COS30_01035</name>
</gene>
<sequence>MSTLDKVNATILGILPEVLQGILLKDVLKMVSKDEFRQGLKMLFLESCGTLEDQESYLILYN</sequence>
<name>A0A2M7D6I6_9BACT</name>